<feature type="transmembrane region" description="Helical" evidence="9">
    <location>
        <begin position="59"/>
        <end position="81"/>
    </location>
</feature>
<keyword evidence="9" id="KW-0520">NAD</keyword>
<keyword evidence="9" id="KW-0249">Electron transport</keyword>
<evidence type="ECO:0000256" key="6">
    <source>
        <dbReference type="ARBA" id="ARBA00022989"/>
    </source>
</evidence>
<dbReference type="GO" id="GO:0008137">
    <property type="term" value="F:NADH dehydrogenase (ubiquinone) activity"/>
    <property type="evidence" value="ECO:0007669"/>
    <property type="project" value="UniProtKB-UniRule"/>
</dbReference>
<evidence type="ECO:0000256" key="7">
    <source>
        <dbReference type="ARBA" id="ARBA00023136"/>
    </source>
</evidence>
<dbReference type="Gene3D" id="1.20.58.1610">
    <property type="entry name" value="NADH:ubiquinone/plastoquinone oxidoreductase, chain 3"/>
    <property type="match status" value="1"/>
</dbReference>
<dbReference type="EC" id="7.1.1.2" evidence="9"/>
<evidence type="ECO:0000256" key="4">
    <source>
        <dbReference type="ARBA" id="ARBA00022448"/>
    </source>
</evidence>
<keyword evidence="7 9" id="KW-0472">Membrane</keyword>
<evidence type="ECO:0000256" key="8">
    <source>
        <dbReference type="ARBA" id="ARBA00049551"/>
    </source>
</evidence>
<comment type="function">
    <text evidence="9">Core subunit of the mitochondrial membrane respiratory chain NADH dehydrogenase (Complex I) which catalyzes electron transfer from NADH through the respiratory chain, using ubiquinone as an electron acceptor. Essential for the catalytic activity of complex I.</text>
</comment>
<accession>A0A7D6WFA2</accession>
<keyword evidence="9" id="KW-1278">Translocase</keyword>
<feature type="transmembrane region" description="Helical" evidence="9">
    <location>
        <begin position="6"/>
        <end position="27"/>
    </location>
</feature>
<dbReference type="EMBL" id="MT483648">
    <property type="protein sequence ID" value="QLY89858.1"/>
    <property type="molecule type" value="Genomic_DNA"/>
</dbReference>
<protein>
    <recommendedName>
        <fullName evidence="3 9">NADH-ubiquinone oxidoreductase chain 3</fullName>
        <ecNumber evidence="9">7.1.1.2</ecNumber>
    </recommendedName>
</protein>
<evidence type="ECO:0000256" key="5">
    <source>
        <dbReference type="ARBA" id="ARBA00022692"/>
    </source>
</evidence>
<name>A0A7D6WFA2_9CAEN</name>
<evidence type="ECO:0000256" key="3">
    <source>
        <dbReference type="ARBA" id="ARBA00021007"/>
    </source>
</evidence>
<keyword evidence="9 10" id="KW-0496">Mitochondrion</keyword>
<sequence length="119" mass="13359">MLMFSSVLTSIFAVILSVLVMSLGWVLSLRAISDREKNSSFECGFDPLKSARLPYSMRFFLLAIIFLIFDIEIVLLFPLLVSVLSAFNYSVAVGGFIFLVVLVVGLFHEWNEGSLDWVV</sequence>
<dbReference type="GO" id="GO:0031966">
    <property type="term" value="C:mitochondrial membrane"/>
    <property type="evidence" value="ECO:0007669"/>
    <property type="project" value="UniProtKB-SubCell"/>
</dbReference>
<dbReference type="Pfam" id="PF00507">
    <property type="entry name" value="Oxidored_q4"/>
    <property type="match status" value="1"/>
</dbReference>
<keyword evidence="4 9" id="KW-0813">Transport</keyword>
<dbReference type="InterPro" id="IPR000440">
    <property type="entry name" value="NADH_UbQ/plastoQ_OxRdtase_su3"/>
</dbReference>
<keyword evidence="9" id="KW-0830">Ubiquinone</keyword>
<organism evidence="10">
    <name type="scientific">Viviparus viviparus</name>
    <dbReference type="NCBI Taxonomy" id="54978"/>
    <lineage>
        <taxon>Eukaryota</taxon>
        <taxon>Metazoa</taxon>
        <taxon>Spiralia</taxon>
        <taxon>Lophotrochozoa</taxon>
        <taxon>Mollusca</taxon>
        <taxon>Gastropoda</taxon>
        <taxon>Caenogastropoda</taxon>
        <taxon>Architaenioglossa</taxon>
        <taxon>Viviparoidea</taxon>
        <taxon>Viviparidae</taxon>
        <taxon>Viviparus</taxon>
    </lineage>
</organism>
<comment type="subcellular location">
    <subcellularLocation>
        <location evidence="1">Membrane</location>
    </subcellularLocation>
    <subcellularLocation>
        <location evidence="9">Mitochondrion membrane</location>
        <topology evidence="9">Multi-pass membrane protein</topology>
    </subcellularLocation>
</comment>
<evidence type="ECO:0000256" key="9">
    <source>
        <dbReference type="RuleBase" id="RU003640"/>
    </source>
</evidence>
<proteinExistence type="inferred from homology"/>
<reference evidence="10" key="1">
    <citation type="submission" date="2020-05" db="EMBL/GenBank/DDBJ databases">
        <title>DNAmark Project.</title>
        <authorList>
            <person name="Leerhoei F."/>
        </authorList>
    </citation>
    <scope>NUCLEOTIDE SEQUENCE</scope>
    <source>
        <strain evidence="10">DM526</strain>
    </source>
</reference>
<comment type="catalytic activity">
    <reaction evidence="8 9">
        <text>a ubiquinone + NADH + 5 H(+)(in) = a ubiquinol + NAD(+) + 4 H(+)(out)</text>
        <dbReference type="Rhea" id="RHEA:29091"/>
        <dbReference type="Rhea" id="RHEA-COMP:9565"/>
        <dbReference type="Rhea" id="RHEA-COMP:9566"/>
        <dbReference type="ChEBI" id="CHEBI:15378"/>
        <dbReference type="ChEBI" id="CHEBI:16389"/>
        <dbReference type="ChEBI" id="CHEBI:17976"/>
        <dbReference type="ChEBI" id="CHEBI:57540"/>
        <dbReference type="ChEBI" id="CHEBI:57945"/>
        <dbReference type="EC" id="7.1.1.2"/>
    </reaction>
</comment>
<keyword evidence="6 9" id="KW-1133">Transmembrane helix</keyword>
<dbReference type="GO" id="GO:0030964">
    <property type="term" value="C:NADH dehydrogenase complex"/>
    <property type="evidence" value="ECO:0007669"/>
    <property type="project" value="TreeGrafter"/>
</dbReference>
<comment type="similarity">
    <text evidence="2 9">Belongs to the complex I subunit 3 family.</text>
</comment>
<dbReference type="PANTHER" id="PTHR11058">
    <property type="entry name" value="NADH-UBIQUINONE OXIDOREDUCTASE CHAIN 3"/>
    <property type="match status" value="1"/>
</dbReference>
<keyword evidence="5 9" id="KW-0812">Transmembrane</keyword>
<dbReference type="PANTHER" id="PTHR11058:SF9">
    <property type="entry name" value="NADH-UBIQUINONE OXIDOREDUCTASE CHAIN 3"/>
    <property type="match status" value="1"/>
</dbReference>
<evidence type="ECO:0000313" key="10">
    <source>
        <dbReference type="EMBL" id="QLY89858.1"/>
    </source>
</evidence>
<dbReference type="AlphaFoldDB" id="A0A7D6WFA2"/>
<evidence type="ECO:0000256" key="2">
    <source>
        <dbReference type="ARBA" id="ARBA00008472"/>
    </source>
</evidence>
<keyword evidence="9" id="KW-0679">Respiratory chain</keyword>
<geneLocation type="mitochondrion" evidence="10"/>
<feature type="transmembrane region" description="Helical" evidence="9">
    <location>
        <begin position="87"/>
        <end position="107"/>
    </location>
</feature>
<evidence type="ECO:0000256" key="1">
    <source>
        <dbReference type="ARBA" id="ARBA00004370"/>
    </source>
</evidence>
<dbReference type="InterPro" id="IPR038430">
    <property type="entry name" value="NDAH_ubi_oxred_su3_sf"/>
</dbReference>
<gene>
    <name evidence="10" type="primary">ND3</name>
</gene>